<keyword evidence="2" id="KW-0540">Nuclease</keyword>
<proteinExistence type="predicted"/>
<gene>
    <name evidence="2" type="ORF">CD191_22520</name>
</gene>
<dbReference type="Proteomes" id="UP000249163">
    <property type="component" value="Chromosome"/>
</dbReference>
<reference evidence="2 3" key="1">
    <citation type="submission" date="2017-06" db="EMBL/GenBank/DDBJ databases">
        <title>Complete genome sequence of Paenibacillus odorifer CBA7130.</title>
        <authorList>
            <person name="Nam Y.-D."/>
            <person name="Kang J."/>
            <person name="Chung W.-H."/>
        </authorList>
    </citation>
    <scope>NUCLEOTIDE SEQUENCE [LARGE SCALE GENOMIC DNA]</scope>
    <source>
        <strain evidence="2 3">CBA7130</strain>
    </source>
</reference>
<name>A0AAD0P2N1_9BACL</name>
<accession>A0AAD0P2N1</accession>
<protein>
    <submittedName>
        <fullName evidence="2">HNH endonuclease</fullName>
    </submittedName>
</protein>
<dbReference type="RefSeq" id="WP_111505211.1">
    <property type="nucleotide sequence ID" value="NZ_CP021965.1"/>
</dbReference>
<evidence type="ECO:0000256" key="1">
    <source>
        <dbReference type="SAM" id="MobiDB-lite"/>
    </source>
</evidence>
<keyword evidence="2" id="KW-0255">Endonuclease</keyword>
<dbReference type="AlphaFoldDB" id="A0AAD0P2N1"/>
<evidence type="ECO:0000313" key="2">
    <source>
        <dbReference type="EMBL" id="AWV35187.1"/>
    </source>
</evidence>
<feature type="compositionally biased region" description="Basic and acidic residues" evidence="1">
    <location>
        <begin position="29"/>
        <end position="38"/>
    </location>
</feature>
<evidence type="ECO:0000313" key="3">
    <source>
        <dbReference type="Proteomes" id="UP000249163"/>
    </source>
</evidence>
<feature type="compositionally biased region" description="Basic and acidic residues" evidence="1">
    <location>
        <begin position="8"/>
        <end position="18"/>
    </location>
</feature>
<dbReference type="EMBL" id="CP021965">
    <property type="protein sequence ID" value="AWV35187.1"/>
    <property type="molecule type" value="Genomic_DNA"/>
</dbReference>
<keyword evidence="2" id="KW-0378">Hydrolase</keyword>
<sequence length="223" mass="25885">MAHQTFWKPEKQVKEKKSYNSLHQQKTKATKEVPEWKKGILAHHQKGKSSKDRGEFNDDVLAEIIAESSGICPICKSAHSDTTHHVMPRGRKGRGVKTNGLRLCWLCHDAVQTNEEALQYWISVFRDKYGDHFWFDEKDWEEFNHKQNIQQQKDREKQERQNKIKPVVDLLTAAAGRSLKAKEIHLLQSFQDKDMETFASMMADALGAIQEPVVYGYGERFED</sequence>
<feature type="region of interest" description="Disordered" evidence="1">
    <location>
        <begin position="1"/>
        <end position="54"/>
    </location>
</feature>
<organism evidence="2 3">
    <name type="scientific">Paenibacillus odorifer</name>
    <dbReference type="NCBI Taxonomy" id="189426"/>
    <lineage>
        <taxon>Bacteria</taxon>
        <taxon>Bacillati</taxon>
        <taxon>Bacillota</taxon>
        <taxon>Bacilli</taxon>
        <taxon>Bacillales</taxon>
        <taxon>Paenibacillaceae</taxon>
        <taxon>Paenibacillus</taxon>
    </lineage>
</organism>
<dbReference type="GO" id="GO:0004519">
    <property type="term" value="F:endonuclease activity"/>
    <property type="evidence" value="ECO:0007669"/>
    <property type="project" value="UniProtKB-KW"/>
</dbReference>